<proteinExistence type="predicted"/>
<dbReference type="InterPro" id="IPR013766">
    <property type="entry name" value="Thioredoxin_domain"/>
</dbReference>
<dbReference type="InterPro" id="IPR003782">
    <property type="entry name" value="SCO1/SenC"/>
</dbReference>
<feature type="domain" description="Thioredoxin" evidence="2">
    <location>
        <begin position="56"/>
        <end position="224"/>
    </location>
</feature>
<feature type="transmembrane region" description="Helical" evidence="1">
    <location>
        <begin position="251"/>
        <end position="272"/>
    </location>
</feature>
<reference evidence="3 4" key="1">
    <citation type="submission" date="2021-06" db="EMBL/GenBank/DDBJ databases">
        <title>Gemonas diversity in paddy soil.</title>
        <authorList>
            <person name="Liu G."/>
        </authorList>
    </citation>
    <scope>NUCLEOTIDE SEQUENCE [LARGE SCALE GENOMIC DNA]</scope>
    <source>
        <strain evidence="3 4">RG10</strain>
    </source>
</reference>
<evidence type="ECO:0000256" key="1">
    <source>
        <dbReference type="SAM" id="Phobius"/>
    </source>
</evidence>
<keyword evidence="4" id="KW-1185">Reference proteome</keyword>
<dbReference type="Proteomes" id="UP000683557">
    <property type="component" value="Chromosome"/>
</dbReference>
<keyword evidence="1" id="KW-1133">Transmembrane helix</keyword>
<evidence type="ECO:0000313" key="3">
    <source>
        <dbReference type="EMBL" id="QWV95789.1"/>
    </source>
</evidence>
<sequence>MELTGIIGFIRRAVLLGVVVVSLLPAVVHAHSEEDASAHQSHQGAPQADANVGLDERLGARIPLDLVFNDENGRQRRLHDLITGPTIILPVYYSCTNVCNYLQEGLARALPEIKLEPGKEYRIISVSFDDRENPQRALKSKHLYQTVMKGKFPEGNWTFLTGDAANIRKLTDAAGFHFQRKGNDFVHPVASFIVARDGMIVRYLYGTQFLPKDLTLALMEARQGRIGTTISKMVSYCFSFDPNSKSYEFNILRVSATVIIVCVVGFIIFLVVGGKNGNNGKHGNNGNNKGTNNNA</sequence>
<dbReference type="PROSITE" id="PS51352">
    <property type="entry name" value="THIOREDOXIN_2"/>
    <property type="match status" value="1"/>
</dbReference>
<dbReference type="CDD" id="cd02968">
    <property type="entry name" value="SCO"/>
    <property type="match status" value="1"/>
</dbReference>
<dbReference type="PANTHER" id="PTHR12151">
    <property type="entry name" value="ELECTRON TRANSPORT PROTIN SCO1/SENC FAMILY MEMBER"/>
    <property type="match status" value="1"/>
</dbReference>
<keyword evidence="1" id="KW-0812">Transmembrane</keyword>
<protein>
    <submittedName>
        <fullName evidence="3">SCO family protein</fullName>
    </submittedName>
</protein>
<keyword evidence="1" id="KW-0472">Membrane</keyword>
<evidence type="ECO:0000313" key="4">
    <source>
        <dbReference type="Proteomes" id="UP000683557"/>
    </source>
</evidence>
<dbReference type="EMBL" id="CP076723">
    <property type="protein sequence ID" value="QWV95789.1"/>
    <property type="molecule type" value="Genomic_DNA"/>
</dbReference>
<accession>A0ABX8JDW0</accession>
<name>A0ABX8JDW0_9BACT</name>
<evidence type="ECO:0000259" key="2">
    <source>
        <dbReference type="PROSITE" id="PS51352"/>
    </source>
</evidence>
<dbReference type="PANTHER" id="PTHR12151:SF8">
    <property type="entry name" value="THIOREDOXIN DOMAIN-CONTAINING PROTEIN"/>
    <property type="match status" value="1"/>
</dbReference>
<gene>
    <name evidence="3" type="ORF">KP004_19805</name>
</gene>
<organism evidence="3 4">
    <name type="scientific">Geomonas oryzisoli</name>
    <dbReference type="NCBI Taxonomy" id="2847992"/>
    <lineage>
        <taxon>Bacteria</taxon>
        <taxon>Pseudomonadati</taxon>
        <taxon>Thermodesulfobacteriota</taxon>
        <taxon>Desulfuromonadia</taxon>
        <taxon>Geobacterales</taxon>
        <taxon>Geobacteraceae</taxon>
        <taxon>Geomonas</taxon>
    </lineage>
</organism>